<dbReference type="InterPro" id="IPR011761">
    <property type="entry name" value="ATP-grasp"/>
</dbReference>
<dbReference type="GO" id="GO:0046872">
    <property type="term" value="F:metal ion binding"/>
    <property type="evidence" value="ECO:0007669"/>
    <property type="project" value="InterPro"/>
</dbReference>
<keyword evidence="1" id="KW-0547">Nucleotide-binding</keyword>
<proteinExistence type="predicted"/>
<dbReference type="Gene3D" id="3.40.50.20">
    <property type="match status" value="1"/>
</dbReference>
<dbReference type="SUPFAM" id="SSF56059">
    <property type="entry name" value="Glutathione synthetase ATP-binding domain-like"/>
    <property type="match status" value="1"/>
</dbReference>
<evidence type="ECO:0000313" key="4">
    <source>
        <dbReference type="EMBL" id="SBV86367.1"/>
    </source>
</evidence>
<protein>
    <submittedName>
        <fullName evidence="4">ATP-grasp domain-containing protein</fullName>
    </submittedName>
</protein>
<sequence>MASAPAVLITGARAPVALDLARRFAAQGWRVHLADSMACRIAGWSHAVAASHRIAPARYAPAAYIADLNALVARQRIALLLPTCEEVFYLARYRHALPAQLDVLLDAFDTLRALHSKWHFLHLARAVDAEVDVPDSVRVRSLQQAREWAGRAPLVLKPEYSRFGVHVRVHPHGLPAAAPPLPEQGDWIAQRYCAGEERCSYAVARDGVLLAHAVYRPRYRLQRSSSYYFDAAPAPQIERFTAQLVRALRFSGHLSFDWIVSAQGRYSVIECNPRATSGLHLFAAADPLVAALDGSCRDPAAIVRPAPTRAAMLGLLMLGLLMLGVALPAALRHGRLPQWRHDYARADDVLAPRGDRRPLAGALRDLGSHARLALAQRCTVREASTRDTEWDGQALPPP</sequence>
<dbReference type="AlphaFoldDB" id="A0A1M4KZS9"/>
<keyword evidence="1" id="KW-0067">ATP-binding</keyword>
<evidence type="ECO:0000259" key="3">
    <source>
        <dbReference type="PROSITE" id="PS50975"/>
    </source>
</evidence>
<feature type="domain" description="ATP-grasp" evidence="3">
    <location>
        <begin position="123"/>
        <end position="303"/>
    </location>
</feature>
<dbReference type="Proteomes" id="UP000184997">
    <property type="component" value="Unassembled WGS sequence"/>
</dbReference>
<evidence type="ECO:0000313" key="5">
    <source>
        <dbReference type="Proteomes" id="UP000184997"/>
    </source>
</evidence>
<dbReference type="RefSeq" id="WP_074375368.1">
    <property type="nucleotide sequence ID" value="NZ_FLUK01000031.1"/>
</dbReference>
<evidence type="ECO:0000256" key="1">
    <source>
        <dbReference type="PROSITE-ProRule" id="PRU00409"/>
    </source>
</evidence>
<organism evidence="4 5">
    <name type="scientific">Xanthomonas graminis pv. graminis</name>
    <dbReference type="NCBI Taxonomy" id="134874"/>
    <lineage>
        <taxon>Bacteria</taxon>
        <taxon>Pseudomonadati</taxon>
        <taxon>Pseudomonadota</taxon>
        <taxon>Gammaproteobacteria</taxon>
        <taxon>Lysobacterales</taxon>
        <taxon>Lysobacteraceae</taxon>
        <taxon>Xanthomonas</taxon>
        <taxon>Xanthomonas translucens group</taxon>
        <taxon>Xanthomonas graminis</taxon>
    </lineage>
</organism>
<keyword evidence="2" id="KW-0812">Transmembrane</keyword>
<gene>
    <name evidence="4" type="ORF">XTGNCPPB3709_0262</name>
</gene>
<accession>A0A1M4KZS9</accession>
<dbReference type="Gene3D" id="3.30.470.20">
    <property type="entry name" value="ATP-grasp fold, B domain"/>
    <property type="match status" value="1"/>
</dbReference>
<dbReference type="EMBL" id="FLUK01000031">
    <property type="protein sequence ID" value="SBV86367.1"/>
    <property type="molecule type" value="Genomic_DNA"/>
</dbReference>
<feature type="transmembrane region" description="Helical" evidence="2">
    <location>
        <begin position="310"/>
        <end position="331"/>
    </location>
</feature>
<keyword evidence="2" id="KW-1133">Transmembrane helix</keyword>
<keyword evidence="2" id="KW-0472">Membrane</keyword>
<dbReference type="PROSITE" id="PS50975">
    <property type="entry name" value="ATP_GRASP"/>
    <property type="match status" value="1"/>
</dbReference>
<dbReference type="GO" id="GO:0005524">
    <property type="term" value="F:ATP binding"/>
    <property type="evidence" value="ECO:0007669"/>
    <property type="project" value="UniProtKB-UniRule"/>
</dbReference>
<evidence type="ECO:0000256" key="2">
    <source>
        <dbReference type="SAM" id="Phobius"/>
    </source>
</evidence>
<reference evidence="5" key="1">
    <citation type="submission" date="2016-07" db="EMBL/GenBank/DDBJ databases">
        <authorList>
            <person name="Florea S."/>
            <person name="Webb J.S."/>
            <person name="Jaromczyk J."/>
            <person name="Schardl C.L."/>
        </authorList>
    </citation>
    <scope>NUCLEOTIDE SEQUENCE [LARGE SCALE GENOMIC DNA]</scope>
</reference>
<name>A0A1M4KZS9_9XANT</name>